<dbReference type="InterPro" id="IPR002347">
    <property type="entry name" value="SDR_fam"/>
</dbReference>
<comment type="catalytic activity">
    <reaction evidence="9">
        <text>prostaglandin E1 + NAD(+) = 15-oxoprostaglandin E1 + NADH + H(+)</text>
        <dbReference type="Rhea" id="RHEA:16477"/>
        <dbReference type="ChEBI" id="CHEBI:15378"/>
        <dbReference type="ChEBI" id="CHEBI:57397"/>
        <dbReference type="ChEBI" id="CHEBI:57401"/>
        <dbReference type="ChEBI" id="CHEBI:57540"/>
        <dbReference type="ChEBI" id="CHEBI:57945"/>
    </reaction>
    <physiologicalReaction direction="left-to-right" evidence="9">
        <dbReference type="Rhea" id="RHEA:16478"/>
    </physiologicalReaction>
</comment>
<keyword evidence="2" id="KW-0560">Oxidoreductase</keyword>
<protein>
    <recommendedName>
        <fullName evidence="5">15-hydroxyprostaglandin dehydrogenase [NAD(+)]</fullName>
        <ecNumber evidence="3">1.1.1.141</ecNumber>
        <ecNumber evidence="4">1.1.1.232</ecNumber>
    </recommendedName>
    <alternativeName>
        <fullName evidence="7">Eicosanoid/docosanoid dehydrogenase [NAD(+)]</fullName>
    </alternativeName>
    <alternativeName>
        <fullName evidence="6">Prostaglandin dehydrogenase 1</fullName>
    </alternativeName>
</protein>
<evidence type="ECO:0000256" key="13">
    <source>
        <dbReference type="ARBA" id="ARBA00048144"/>
    </source>
</evidence>
<evidence type="ECO:0000256" key="1">
    <source>
        <dbReference type="ARBA" id="ARBA00006484"/>
    </source>
</evidence>
<evidence type="ECO:0000256" key="21">
    <source>
        <dbReference type="ARBA" id="ARBA00049188"/>
    </source>
</evidence>
<comment type="function">
    <text evidence="8">Catalyzes the NAD-dependent dehydrogenation (oxidation) of a broad array of hydroxylated polyunsaturated fatty acids (mainly eicosanoids and docosanoids, including prostaglandins, lipoxins and resolvins), yielding their corresponding keto (oxo) metabolites. Decreases the levels of the pro-proliferative prostaglandins such as prostaglandin E2 (whose activity is increased in cancer because of an increase in the expression of cyclooxygenase 2) and generates oxo-fatty acid products that can profoundly influence cell function by abrogating pro-inflammatory cytokine expression. Converts resolvins E1, D1 and D2 to their oxo products, which represents a mode of resolvin inactivation. Resolvin E1 plays important roles during the resolution phase of acute inflammation, while resolvins D1 and D2 have a unique role in obesity-induced adipose inflammation.</text>
</comment>
<evidence type="ECO:0000313" key="24">
    <source>
        <dbReference type="Proteomes" id="UP001152798"/>
    </source>
</evidence>
<organism evidence="23 24">
    <name type="scientific">Nezara viridula</name>
    <name type="common">Southern green stink bug</name>
    <name type="synonym">Cimex viridulus</name>
    <dbReference type="NCBI Taxonomy" id="85310"/>
    <lineage>
        <taxon>Eukaryota</taxon>
        <taxon>Metazoa</taxon>
        <taxon>Ecdysozoa</taxon>
        <taxon>Arthropoda</taxon>
        <taxon>Hexapoda</taxon>
        <taxon>Insecta</taxon>
        <taxon>Pterygota</taxon>
        <taxon>Neoptera</taxon>
        <taxon>Paraneoptera</taxon>
        <taxon>Hemiptera</taxon>
        <taxon>Heteroptera</taxon>
        <taxon>Panheteroptera</taxon>
        <taxon>Pentatomomorpha</taxon>
        <taxon>Pentatomoidea</taxon>
        <taxon>Pentatomidae</taxon>
        <taxon>Pentatominae</taxon>
        <taxon>Nezara</taxon>
    </lineage>
</organism>
<evidence type="ECO:0000256" key="15">
    <source>
        <dbReference type="ARBA" id="ARBA00048393"/>
    </source>
</evidence>
<evidence type="ECO:0000256" key="16">
    <source>
        <dbReference type="ARBA" id="ARBA00048535"/>
    </source>
</evidence>
<evidence type="ECO:0000256" key="12">
    <source>
        <dbReference type="ARBA" id="ARBA00048140"/>
    </source>
</evidence>
<comment type="catalytic activity">
    <reaction evidence="13">
        <text>(11R)-hydroxy-(5Z,8Z,12E,14Z)-eicosatetraenoate + NAD(+) = 11-oxo-(5Z,8Z,12E,14Z)-eicosatetraenoate + NADH + H(+)</text>
        <dbReference type="Rhea" id="RHEA:48640"/>
        <dbReference type="ChEBI" id="CHEBI:15378"/>
        <dbReference type="ChEBI" id="CHEBI:57540"/>
        <dbReference type="ChEBI" id="CHEBI:57945"/>
        <dbReference type="ChEBI" id="CHEBI:78836"/>
        <dbReference type="ChEBI" id="CHEBI:90697"/>
    </reaction>
    <physiologicalReaction direction="left-to-right" evidence="13">
        <dbReference type="Rhea" id="RHEA:48641"/>
    </physiologicalReaction>
</comment>
<comment type="catalytic activity">
    <reaction evidence="18">
        <text>prostaglandin E2 + NAD(+) = 15-oxoprostaglandin E2 + NADH + H(+)</text>
        <dbReference type="Rhea" id="RHEA:11876"/>
        <dbReference type="ChEBI" id="CHEBI:15378"/>
        <dbReference type="ChEBI" id="CHEBI:57400"/>
        <dbReference type="ChEBI" id="CHEBI:57540"/>
        <dbReference type="ChEBI" id="CHEBI:57945"/>
        <dbReference type="ChEBI" id="CHEBI:606564"/>
        <dbReference type="EC" id="1.1.1.141"/>
    </reaction>
    <physiologicalReaction direction="left-to-right" evidence="18">
        <dbReference type="Rhea" id="RHEA:11877"/>
    </physiologicalReaction>
</comment>
<comment type="catalytic activity">
    <reaction evidence="12">
        <text>15-oxo-(5S,6R)-dihydroxy-(7E,9E,11Z)-eicosatrienoate + NADH + H(+) = (5S,6R,15S)-trihydroxy-(7E,9E,11Z)-eicosatrienoate + NAD(+)</text>
        <dbReference type="Rhea" id="RHEA:41596"/>
        <dbReference type="ChEBI" id="CHEBI:15378"/>
        <dbReference type="ChEBI" id="CHEBI:57540"/>
        <dbReference type="ChEBI" id="CHEBI:57945"/>
        <dbReference type="ChEBI" id="CHEBI:78325"/>
        <dbReference type="ChEBI" id="CHEBI:78329"/>
    </reaction>
    <physiologicalReaction direction="left-to-right" evidence="12">
        <dbReference type="Rhea" id="RHEA:41597"/>
    </physiologicalReaction>
</comment>
<dbReference type="PANTHER" id="PTHR44229:SF4">
    <property type="entry name" value="15-HYDROXYPROSTAGLANDIN DEHYDROGENASE [NAD(+)]"/>
    <property type="match status" value="1"/>
</dbReference>
<comment type="catalytic activity">
    <reaction evidence="14">
        <text>resolvin D1 + NAD(+) = 17-oxoresolvin D1 + NADH + H(+)</text>
        <dbReference type="Rhea" id="RHEA:50128"/>
        <dbReference type="ChEBI" id="CHEBI:15378"/>
        <dbReference type="ChEBI" id="CHEBI:57540"/>
        <dbReference type="ChEBI" id="CHEBI:57945"/>
        <dbReference type="ChEBI" id="CHEBI:132079"/>
        <dbReference type="ChEBI" id="CHEBI:132081"/>
    </reaction>
    <physiologicalReaction direction="left-to-right" evidence="14">
        <dbReference type="Rhea" id="RHEA:50129"/>
    </physiologicalReaction>
</comment>
<evidence type="ECO:0000256" key="14">
    <source>
        <dbReference type="ARBA" id="ARBA00048170"/>
    </source>
</evidence>
<proteinExistence type="inferred from homology"/>
<comment type="catalytic activity">
    <reaction evidence="19">
        <text>resolvin D2 + NAD(+) = 16-oxoresolvin D2 + NADH + H(+)</text>
        <dbReference type="Rhea" id="RHEA:53588"/>
        <dbReference type="ChEBI" id="CHEBI:15378"/>
        <dbReference type="ChEBI" id="CHEBI:57540"/>
        <dbReference type="ChEBI" id="CHEBI:57945"/>
        <dbReference type="ChEBI" id="CHEBI:133367"/>
        <dbReference type="ChEBI" id="CHEBI:137498"/>
    </reaction>
    <physiologicalReaction direction="left-to-right" evidence="19">
        <dbReference type="Rhea" id="RHEA:53589"/>
    </physiologicalReaction>
</comment>
<evidence type="ECO:0000256" key="3">
    <source>
        <dbReference type="ARBA" id="ARBA00038968"/>
    </source>
</evidence>
<comment type="catalytic activity">
    <reaction evidence="17">
        <text>prostaglandin A1 + NAD(+) = 15-oxo-prostaglandin A1 + NADH + H(+)</text>
        <dbReference type="Rhea" id="RHEA:41263"/>
        <dbReference type="ChEBI" id="CHEBI:15378"/>
        <dbReference type="ChEBI" id="CHEBI:57398"/>
        <dbReference type="ChEBI" id="CHEBI:57540"/>
        <dbReference type="ChEBI" id="CHEBI:57945"/>
        <dbReference type="ChEBI" id="CHEBI:85072"/>
    </reaction>
    <physiologicalReaction direction="left-to-right" evidence="17">
        <dbReference type="Rhea" id="RHEA:41264"/>
    </physiologicalReaction>
</comment>
<dbReference type="InterPro" id="IPR020904">
    <property type="entry name" value="Sc_DH/Rdtase_CS"/>
</dbReference>
<comment type="catalytic activity">
    <reaction evidence="16">
        <text>lipoxin A4 + NAD(+) = 15-oxo-(5S,6R)-dihydroxy-(7E,9E,11Z,13E)-eicosatetraenoate + NADH + H(+)</text>
        <dbReference type="Rhea" id="RHEA:41572"/>
        <dbReference type="ChEBI" id="CHEBI:15378"/>
        <dbReference type="ChEBI" id="CHEBI:57540"/>
        <dbReference type="ChEBI" id="CHEBI:57945"/>
        <dbReference type="ChEBI" id="CHEBI:67026"/>
        <dbReference type="ChEBI" id="CHEBI:78311"/>
    </reaction>
    <physiologicalReaction direction="left-to-right" evidence="16">
        <dbReference type="Rhea" id="RHEA:41573"/>
    </physiologicalReaction>
</comment>
<dbReference type="PRINTS" id="PR00080">
    <property type="entry name" value="SDRFAMILY"/>
</dbReference>
<evidence type="ECO:0000256" key="7">
    <source>
        <dbReference type="ARBA" id="ARBA00042026"/>
    </source>
</evidence>
<evidence type="ECO:0000256" key="5">
    <source>
        <dbReference type="ARBA" id="ARBA00040276"/>
    </source>
</evidence>
<gene>
    <name evidence="23" type="ORF">NEZAVI_LOCUS8673</name>
</gene>
<evidence type="ECO:0000256" key="20">
    <source>
        <dbReference type="ARBA" id="ARBA00049151"/>
    </source>
</evidence>
<dbReference type="InterPro" id="IPR036291">
    <property type="entry name" value="NAD(P)-bd_dom_sf"/>
</dbReference>
<comment type="catalytic activity">
    <reaction evidence="15">
        <text>resolvin D2 + NAD(+) = 7-oxoresolvin D2 + NADH + H(+)</text>
        <dbReference type="Rhea" id="RHEA:53584"/>
        <dbReference type="ChEBI" id="CHEBI:15378"/>
        <dbReference type="ChEBI" id="CHEBI:57540"/>
        <dbReference type="ChEBI" id="CHEBI:57945"/>
        <dbReference type="ChEBI" id="CHEBI:133367"/>
        <dbReference type="ChEBI" id="CHEBI:137497"/>
    </reaction>
    <physiologicalReaction direction="left-to-right" evidence="15">
        <dbReference type="Rhea" id="RHEA:53585"/>
    </physiologicalReaction>
</comment>
<evidence type="ECO:0000256" key="11">
    <source>
        <dbReference type="ARBA" id="ARBA00048008"/>
    </source>
</evidence>
<evidence type="ECO:0000256" key="6">
    <source>
        <dbReference type="ARBA" id="ARBA00041812"/>
    </source>
</evidence>
<reference evidence="23" key="1">
    <citation type="submission" date="2022-01" db="EMBL/GenBank/DDBJ databases">
        <authorList>
            <person name="King R."/>
        </authorList>
    </citation>
    <scope>NUCLEOTIDE SEQUENCE</scope>
</reference>
<dbReference type="AlphaFoldDB" id="A0A9P0HBG3"/>
<evidence type="ECO:0000256" key="22">
    <source>
        <dbReference type="RuleBase" id="RU000363"/>
    </source>
</evidence>
<dbReference type="GO" id="GO:0016404">
    <property type="term" value="F:15-hydroxyprostaglandin dehydrogenase (NAD+) activity"/>
    <property type="evidence" value="ECO:0007669"/>
    <property type="project" value="UniProtKB-EC"/>
</dbReference>
<evidence type="ECO:0000256" key="4">
    <source>
        <dbReference type="ARBA" id="ARBA00039060"/>
    </source>
</evidence>
<comment type="similarity">
    <text evidence="1 22">Belongs to the short-chain dehydrogenases/reductases (SDR) family.</text>
</comment>
<comment type="catalytic activity">
    <reaction evidence="20">
        <text>(15S)-hydroxy-(5Z,8Z,11Z,13E)-eicosatetraenoate + NAD(+) = 15-oxo-(5Z,8Z,11Z,13E)-eicosatetraenoate + NADH + H(+)</text>
        <dbReference type="Rhea" id="RHEA:23260"/>
        <dbReference type="ChEBI" id="CHEBI:15378"/>
        <dbReference type="ChEBI" id="CHEBI:57409"/>
        <dbReference type="ChEBI" id="CHEBI:57410"/>
        <dbReference type="ChEBI" id="CHEBI:57540"/>
        <dbReference type="ChEBI" id="CHEBI:57945"/>
        <dbReference type="EC" id="1.1.1.232"/>
    </reaction>
    <physiologicalReaction direction="left-to-right" evidence="20">
        <dbReference type="Rhea" id="RHEA:23261"/>
    </physiologicalReaction>
</comment>
<evidence type="ECO:0000256" key="17">
    <source>
        <dbReference type="ARBA" id="ARBA00048611"/>
    </source>
</evidence>
<dbReference type="EC" id="1.1.1.232" evidence="4"/>
<evidence type="ECO:0000313" key="23">
    <source>
        <dbReference type="EMBL" id="CAH1399165.1"/>
    </source>
</evidence>
<keyword evidence="24" id="KW-1185">Reference proteome</keyword>
<evidence type="ECO:0000256" key="18">
    <source>
        <dbReference type="ARBA" id="ARBA00048739"/>
    </source>
</evidence>
<accession>A0A9P0HBG3</accession>
<dbReference type="Pfam" id="PF00106">
    <property type="entry name" value="adh_short"/>
    <property type="match status" value="1"/>
</dbReference>
<evidence type="ECO:0000256" key="19">
    <source>
        <dbReference type="ARBA" id="ARBA00048921"/>
    </source>
</evidence>
<comment type="catalytic activity">
    <reaction evidence="11">
        <text>14-hydroxy-(4Z,7Z,10Z,12E,16Z,19Z)-docosahexaenoate + NAD(+) = 14-oxo-(4Z,7Z,10Z,12E,16Z,19Z)-docosahexaenoate + NADH + H(+)</text>
        <dbReference type="Rhea" id="RHEA:48952"/>
        <dbReference type="ChEBI" id="CHEBI:15378"/>
        <dbReference type="ChEBI" id="CHEBI:57540"/>
        <dbReference type="ChEBI" id="CHEBI:57945"/>
        <dbReference type="ChEBI" id="CHEBI:90866"/>
        <dbReference type="ChEBI" id="CHEBI:90867"/>
    </reaction>
    <physiologicalReaction direction="left-to-right" evidence="11">
        <dbReference type="Rhea" id="RHEA:48953"/>
    </physiologicalReaction>
</comment>
<evidence type="ECO:0000256" key="10">
    <source>
        <dbReference type="ARBA" id="ARBA00047672"/>
    </source>
</evidence>
<evidence type="ECO:0000256" key="8">
    <source>
        <dbReference type="ARBA" id="ARBA00045705"/>
    </source>
</evidence>
<dbReference type="PANTHER" id="PTHR44229">
    <property type="entry name" value="15-HYDROXYPROSTAGLANDIN DEHYDROGENASE [NAD(+)]"/>
    <property type="match status" value="1"/>
</dbReference>
<sequence length="262" mass="28457">MSQQGKVALVTGGASGIGKSFVQHLLAEGALVSICDLNKTIGEKAVEELSRTYPEKVIFLQCDVTKEDNFEECFKHTASRFGGLDIVINNAGIADEWRKPFQLTVDINLNAVITGTRLGFKYMSKENGGHGGVIVNIASITSFEPFPSLPVYSATKAAVNQFSRSYGHDVFYQKSGVKVISINPGMTKTPLTENAVDYYQGLSDLLENFIQHFGEYPAQSADNMGKGLIQVLQKAENGSLWTIENDEPAALADTSKPAKKLV</sequence>
<dbReference type="EC" id="1.1.1.141" evidence="3"/>
<name>A0A9P0HBG3_NEZVI</name>
<comment type="catalytic activity">
    <reaction evidence="10">
        <text>resolvin D1 + NAD(+) = 8-oxoresolvin D1 + NADH + H(+)</text>
        <dbReference type="Rhea" id="RHEA:50124"/>
        <dbReference type="ChEBI" id="CHEBI:15378"/>
        <dbReference type="ChEBI" id="CHEBI:57540"/>
        <dbReference type="ChEBI" id="CHEBI:57945"/>
        <dbReference type="ChEBI" id="CHEBI:132079"/>
        <dbReference type="ChEBI" id="CHEBI:132080"/>
    </reaction>
    <physiologicalReaction direction="left-to-right" evidence="10">
        <dbReference type="Rhea" id="RHEA:50125"/>
    </physiologicalReaction>
</comment>
<evidence type="ECO:0000256" key="9">
    <source>
        <dbReference type="ARBA" id="ARBA00047325"/>
    </source>
</evidence>
<dbReference type="SUPFAM" id="SSF51735">
    <property type="entry name" value="NAD(P)-binding Rossmann-fold domains"/>
    <property type="match status" value="1"/>
</dbReference>
<comment type="catalytic activity">
    <reaction evidence="21">
        <text>resolvin E1 + NAD(+) = 18-oxo-resolvin E1 + NADH + H(+)</text>
        <dbReference type="Rhea" id="RHEA:49244"/>
        <dbReference type="ChEBI" id="CHEBI:15378"/>
        <dbReference type="ChEBI" id="CHEBI:57540"/>
        <dbReference type="ChEBI" id="CHEBI:57945"/>
        <dbReference type="ChEBI" id="CHEBI:91000"/>
        <dbReference type="ChEBI" id="CHEBI:91001"/>
    </reaction>
    <physiologicalReaction direction="left-to-right" evidence="21">
        <dbReference type="Rhea" id="RHEA:49245"/>
    </physiologicalReaction>
</comment>
<dbReference type="PRINTS" id="PR00081">
    <property type="entry name" value="GDHRDH"/>
</dbReference>
<dbReference type="PROSITE" id="PS00061">
    <property type="entry name" value="ADH_SHORT"/>
    <property type="match status" value="1"/>
</dbReference>
<dbReference type="FunFam" id="3.40.50.720:FF:000149">
    <property type="entry name" value="15-hydroxyprostaglandin dehydrogenase [NAD(+)]"/>
    <property type="match status" value="1"/>
</dbReference>
<dbReference type="Proteomes" id="UP001152798">
    <property type="component" value="Chromosome 4"/>
</dbReference>
<dbReference type="Gene3D" id="3.40.50.720">
    <property type="entry name" value="NAD(P)-binding Rossmann-like Domain"/>
    <property type="match status" value="1"/>
</dbReference>
<dbReference type="GO" id="GO:0047034">
    <property type="term" value="F:15-hydroxyicosatetraenoate dehydrogenase activity"/>
    <property type="evidence" value="ECO:0007669"/>
    <property type="project" value="UniProtKB-EC"/>
</dbReference>
<dbReference type="GO" id="GO:0005737">
    <property type="term" value="C:cytoplasm"/>
    <property type="evidence" value="ECO:0007669"/>
    <property type="project" value="TreeGrafter"/>
</dbReference>
<dbReference type="OrthoDB" id="417891at2759"/>
<dbReference type="EMBL" id="OV725080">
    <property type="protein sequence ID" value="CAH1399165.1"/>
    <property type="molecule type" value="Genomic_DNA"/>
</dbReference>
<evidence type="ECO:0000256" key="2">
    <source>
        <dbReference type="ARBA" id="ARBA00023002"/>
    </source>
</evidence>